<keyword evidence="3 4" id="KW-0012">Acyltransferase</keyword>
<dbReference type="EC" id="2.3.1.51" evidence="4"/>
<sequence length="168" mass="19248">MIYGTAKRLVQTVLRLYHRVEVEGMERVPEVGSLILVGNHVSYLDPFYIGAVLPRKVHYMAKKESFSRPWTCWFLRRVGAFPVNREKPDIRSLKTALNRLKEKNMVGIFPEGGRREEDPMQSLKNGATYLALKEGAPILPVYIEGTDKALPRQGKWIRPARIRIRSGS</sequence>
<dbReference type="PANTHER" id="PTHR10434">
    <property type="entry name" value="1-ACYL-SN-GLYCEROL-3-PHOSPHATE ACYLTRANSFERASE"/>
    <property type="match status" value="1"/>
</dbReference>
<dbReference type="CDD" id="cd07989">
    <property type="entry name" value="LPLAT_AGPAT-like"/>
    <property type="match status" value="1"/>
</dbReference>
<evidence type="ECO:0000259" key="5">
    <source>
        <dbReference type="SMART" id="SM00563"/>
    </source>
</evidence>
<keyword evidence="4" id="KW-0443">Lipid metabolism</keyword>
<comment type="domain">
    <text evidence="4">The HXXXXD motif is essential for acyltransferase activity and may constitute the binding site for the phosphate moiety of the glycerol-3-phosphate.</text>
</comment>
<dbReference type="OrthoDB" id="9803035at2"/>
<evidence type="ECO:0000256" key="1">
    <source>
        <dbReference type="ARBA" id="ARBA00008655"/>
    </source>
</evidence>
<dbReference type="GO" id="GO:0006654">
    <property type="term" value="P:phosphatidic acid biosynthetic process"/>
    <property type="evidence" value="ECO:0007669"/>
    <property type="project" value="TreeGrafter"/>
</dbReference>
<comment type="similarity">
    <text evidence="1 4">Belongs to the 1-acyl-sn-glycerol-3-phosphate acyltransferase family.</text>
</comment>
<dbReference type="Proteomes" id="UP000215459">
    <property type="component" value="Unassembled WGS sequence"/>
</dbReference>
<name>A0A235B6S2_9BACL</name>
<dbReference type="PANTHER" id="PTHR10434:SF40">
    <property type="entry name" value="1-ACYL-SN-GLYCEROL-3-PHOSPHATE ACYLTRANSFERASE"/>
    <property type="match status" value="1"/>
</dbReference>
<evidence type="ECO:0000256" key="3">
    <source>
        <dbReference type="ARBA" id="ARBA00023315"/>
    </source>
</evidence>
<dbReference type="GO" id="GO:0003841">
    <property type="term" value="F:1-acylglycerol-3-phosphate O-acyltransferase activity"/>
    <property type="evidence" value="ECO:0007669"/>
    <property type="project" value="UniProtKB-UniRule"/>
</dbReference>
<keyword evidence="7" id="KW-1185">Reference proteome</keyword>
<comment type="caution">
    <text evidence="6">The sequence shown here is derived from an EMBL/GenBank/DDBJ whole genome shotgun (WGS) entry which is preliminary data.</text>
</comment>
<keyword evidence="4" id="KW-0594">Phospholipid biosynthesis</keyword>
<dbReference type="NCBIfam" id="TIGR00530">
    <property type="entry name" value="AGP_acyltrn"/>
    <property type="match status" value="1"/>
</dbReference>
<organism evidence="6 7">
    <name type="scientific">Paludifilum halophilum</name>
    <dbReference type="NCBI Taxonomy" id="1642702"/>
    <lineage>
        <taxon>Bacteria</taxon>
        <taxon>Bacillati</taxon>
        <taxon>Bacillota</taxon>
        <taxon>Bacilli</taxon>
        <taxon>Bacillales</taxon>
        <taxon>Thermoactinomycetaceae</taxon>
        <taxon>Paludifilum</taxon>
    </lineage>
</organism>
<dbReference type="GO" id="GO:0016020">
    <property type="term" value="C:membrane"/>
    <property type="evidence" value="ECO:0007669"/>
    <property type="project" value="InterPro"/>
</dbReference>
<dbReference type="InterPro" id="IPR004552">
    <property type="entry name" value="AGP_acyltrans"/>
</dbReference>
<evidence type="ECO:0000256" key="2">
    <source>
        <dbReference type="ARBA" id="ARBA00022679"/>
    </source>
</evidence>
<keyword evidence="4" id="KW-1208">Phospholipid metabolism</keyword>
<protein>
    <recommendedName>
        <fullName evidence="4">1-acyl-sn-glycerol-3-phosphate acyltransferase</fullName>
        <ecNumber evidence="4">2.3.1.51</ecNumber>
    </recommendedName>
</protein>
<evidence type="ECO:0000256" key="4">
    <source>
        <dbReference type="RuleBase" id="RU361267"/>
    </source>
</evidence>
<dbReference type="RefSeq" id="WP_094263969.1">
    <property type="nucleotide sequence ID" value="NZ_NOWF01000004.1"/>
</dbReference>
<dbReference type="SUPFAM" id="SSF69593">
    <property type="entry name" value="Glycerol-3-phosphate (1)-acyltransferase"/>
    <property type="match status" value="1"/>
</dbReference>
<reference evidence="6 7" key="1">
    <citation type="submission" date="2017-07" db="EMBL/GenBank/DDBJ databases">
        <title>The genome sequence of Paludifilum halophilum highlights mechanisms for microbial adaptation to high salt environemnts.</title>
        <authorList>
            <person name="Belbahri L."/>
        </authorList>
    </citation>
    <scope>NUCLEOTIDE SEQUENCE [LARGE SCALE GENOMIC DNA]</scope>
    <source>
        <strain evidence="6 7">DSM 102817</strain>
    </source>
</reference>
<dbReference type="SMART" id="SM00563">
    <property type="entry name" value="PlsC"/>
    <property type="match status" value="1"/>
</dbReference>
<keyword evidence="4" id="KW-0444">Lipid biosynthesis</keyword>
<accession>A0A235B6S2</accession>
<comment type="catalytic activity">
    <reaction evidence="4">
        <text>a 1-acyl-sn-glycero-3-phosphate + an acyl-CoA = a 1,2-diacyl-sn-glycero-3-phosphate + CoA</text>
        <dbReference type="Rhea" id="RHEA:19709"/>
        <dbReference type="ChEBI" id="CHEBI:57287"/>
        <dbReference type="ChEBI" id="CHEBI:57970"/>
        <dbReference type="ChEBI" id="CHEBI:58342"/>
        <dbReference type="ChEBI" id="CHEBI:58608"/>
        <dbReference type="EC" id="2.3.1.51"/>
    </reaction>
</comment>
<gene>
    <name evidence="6" type="ORF">CHM34_07355</name>
</gene>
<dbReference type="EMBL" id="NOWF01000004">
    <property type="protein sequence ID" value="OYD07932.1"/>
    <property type="molecule type" value="Genomic_DNA"/>
</dbReference>
<dbReference type="AlphaFoldDB" id="A0A235B6S2"/>
<keyword evidence="2 4" id="KW-0808">Transferase</keyword>
<proteinExistence type="inferred from homology"/>
<feature type="domain" description="Phospholipid/glycerol acyltransferase" evidence="5">
    <location>
        <begin position="34"/>
        <end position="146"/>
    </location>
</feature>
<evidence type="ECO:0000313" key="6">
    <source>
        <dbReference type="EMBL" id="OYD07932.1"/>
    </source>
</evidence>
<dbReference type="InterPro" id="IPR002123">
    <property type="entry name" value="Plipid/glycerol_acylTrfase"/>
</dbReference>
<dbReference type="Pfam" id="PF01553">
    <property type="entry name" value="Acyltransferase"/>
    <property type="match status" value="1"/>
</dbReference>
<evidence type="ECO:0000313" key="7">
    <source>
        <dbReference type="Proteomes" id="UP000215459"/>
    </source>
</evidence>